<dbReference type="EMBL" id="KN831775">
    <property type="protein sequence ID" value="KIM43673.1"/>
    <property type="molecule type" value="Genomic_DNA"/>
</dbReference>
<name>A0A0C2Y1G2_HEBCY</name>
<organism evidence="1 2">
    <name type="scientific">Hebeloma cylindrosporum</name>
    <dbReference type="NCBI Taxonomy" id="76867"/>
    <lineage>
        <taxon>Eukaryota</taxon>
        <taxon>Fungi</taxon>
        <taxon>Dikarya</taxon>
        <taxon>Basidiomycota</taxon>
        <taxon>Agaricomycotina</taxon>
        <taxon>Agaricomycetes</taxon>
        <taxon>Agaricomycetidae</taxon>
        <taxon>Agaricales</taxon>
        <taxon>Agaricineae</taxon>
        <taxon>Hymenogastraceae</taxon>
        <taxon>Hebeloma</taxon>
    </lineage>
</organism>
<proteinExistence type="predicted"/>
<sequence>MDPLLVAQLKKLAAYQAVYDHFSRDTGRVEDSWCWCDIVPEVVGIGCGIILSSPSEISLTIVIEKDRPLCRREQQGQDSTRLIYSNGCDCFSKP</sequence>
<accession>A0A0C2Y1G2</accession>
<keyword evidence="2" id="KW-1185">Reference proteome</keyword>
<evidence type="ECO:0000313" key="2">
    <source>
        <dbReference type="Proteomes" id="UP000053424"/>
    </source>
</evidence>
<gene>
    <name evidence="1" type="ORF">M413DRAFT_386220</name>
</gene>
<reference evidence="1 2" key="1">
    <citation type="submission" date="2014-04" db="EMBL/GenBank/DDBJ databases">
        <authorList>
            <consortium name="DOE Joint Genome Institute"/>
            <person name="Kuo A."/>
            <person name="Gay G."/>
            <person name="Dore J."/>
            <person name="Kohler A."/>
            <person name="Nagy L.G."/>
            <person name="Floudas D."/>
            <person name="Copeland A."/>
            <person name="Barry K.W."/>
            <person name="Cichocki N."/>
            <person name="Veneault-Fourrey C."/>
            <person name="LaButti K."/>
            <person name="Lindquist E.A."/>
            <person name="Lipzen A."/>
            <person name="Lundell T."/>
            <person name="Morin E."/>
            <person name="Murat C."/>
            <person name="Sun H."/>
            <person name="Tunlid A."/>
            <person name="Henrissat B."/>
            <person name="Grigoriev I.V."/>
            <person name="Hibbett D.S."/>
            <person name="Martin F."/>
            <person name="Nordberg H.P."/>
            <person name="Cantor M.N."/>
            <person name="Hua S.X."/>
        </authorList>
    </citation>
    <scope>NUCLEOTIDE SEQUENCE [LARGE SCALE GENOMIC DNA]</scope>
    <source>
        <strain evidence="2">h7</strain>
    </source>
</reference>
<protein>
    <submittedName>
        <fullName evidence="1">Uncharacterized protein</fullName>
    </submittedName>
</protein>
<evidence type="ECO:0000313" key="1">
    <source>
        <dbReference type="EMBL" id="KIM43673.1"/>
    </source>
</evidence>
<dbReference type="Proteomes" id="UP000053424">
    <property type="component" value="Unassembled WGS sequence"/>
</dbReference>
<reference evidence="2" key="2">
    <citation type="submission" date="2015-01" db="EMBL/GenBank/DDBJ databases">
        <title>Evolutionary Origins and Diversification of the Mycorrhizal Mutualists.</title>
        <authorList>
            <consortium name="DOE Joint Genome Institute"/>
            <consortium name="Mycorrhizal Genomics Consortium"/>
            <person name="Kohler A."/>
            <person name="Kuo A."/>
            <person name="Nagy L.G."/>
            <person name="Floudas D."/>
            <person name="Copeland A."/>
            <person name="Barry K.W."/>
            <person name="Cichocki N."/>
            <person name="Veneault-Fourrey C."/>
            <person name="LaButti K."/>
            <person name="Lindquist E.A."/>
            <person name="Lipzen A."/>
            <person name="Lundell T."/>
            <person name="Morin E."/>
            <person name="Murat C."/>
            <person name="Riley R."/>
            <person name="Ohm R."/>
            <person name="Sun H."/>
            <person name="Tunlid A."/>
            <person name="Henrissat B."/>
            <person name="Grigoriev I.V."/>
            <person name="Hibbett D.S."/>
            <person name="Martin F."/>
        </authorList>
    </citation>
    <scope>NUCLEOTIDE SEQUENCE [LARGE SCALE GENOMIC DNA]</scope>
    <source>
        <strain evidence="2">h7</strain>
    </source>
</reference>
<dbReference type="AlphaFoldDB" id="A0A0C2Y1G2"/>
<dbReference type="HOGENOM" id="CLU_2386423_0_0_1"/>